<reference evidence="1" key="1">
    <citation type="journal article" date="2023" name="Mol. Phylogenet. Evol.">
        <title>Genome-scale phylogeny and comparative genomics of the fungal order Sordariales.</title>
        <authorList>
            <person name="Hensen N."/>
            <person name="Bonometti L."/>
            <person name="Westerberg I."/>
            <person name="Brannstrom I.O."/>
            <person name="Guillou S."/>
            <person name="Cros-Aarteil S."/>
            <person name="Calhoun S."/>
            <person name="Haridas S."/>
            <person name="Kuo A."/>
            <person name="Mondo S."/>
            <person name="Pangilinan J."/>
            <person name="Riley R."/>
            <person name="LaButti K."/>
            <person name="Andreopoulos B."/>
            <person name="Lipzen A."/>
            <person name="Chen C."/>
            <person name="Yan M."/>
            <person name="Daum C."/>
            <person name="Ng V."/>
            <person name="Clum A."/>
            <person name="Steindorff A."/>
            <person name="Ohm R.A."/>
            <person name="Martin F."/>
            <person name="Silar P."/>
            <person name="Natvig D.O."/>
            <person name="Lalanne C."/>
            <person name="Gautier V."/>
            <person name="Ament-Velasquez S.L."/>
            <person name="Kruys A."/>
            <person name="Hutchinson M.I."/>
            <person name="Powell A.J."/>
            <person name="Barry K."/>
            <person name="Miller A.N."/>
            <person name="Grigoriev I.V."/>
            <person name="Debuchy R."/>
            <person name="Gladieux P."/>
            <person name="Hiltunen Thoren M."/>
            <person name="Johannesson H."/>
        </authorList>
    </citation>
    <scope>NUCLEOTIDE SEQUENCE</scope>
    <source>
        <strain evidence="1">CBS 990.96</strain>
    </source>
</reference>
<dbReference type="Gene3D" id="3.30.710.10">
    <property type="entry name" value="Potassium Channel Kv1.1, Chain A"/>
    <property type="match status" value="1"/>
</dbReference>
<comment type="caution">
    <text evidence="1">The sequence shown here is derived from an EMBL/GenBank/DDBJ whole genome shotgun (WGS) entry which is preliminary data.</text>
</comment>
<dbReference type="CDD" id="cd18186">
    <property type="entry name" value="BTB_POZ_ZBTB_KLHL-like"/>
    <property type="match status" value="1"/>
</dbReference>
<dbReference type="Proteomes" id="UP001301958">
    <property type="component" value="Unassembled WGS sequence"/>
</dbReference>
<gene>
    <name evidence="1" type="ORF">QBC38DRAFT_547749</name>
</gene>
<name>A0AAN7BJB8_9PEZI</name>
<reference evidence="1" key="2">
    <citation type="submission" date="2023-05" db="EMBL/GenBank/DDBJ databases">
        <authorList>
            <consortium name="Lawrence Berkeley National Laboratory"/>
            <person name="Steindorff A."/>
            <person name="Hensen N."/>
            <person name="Bonometti L."/>
            <person name="Westerberg I."/>
            <person name="Brannstrom I.O."/>
            <person name="Guillou S."/>
            <person name="Cros-Aarteil S."/>
            <person name="Calhoun S."/>
            <person name="Haridas S."/>
            <person name="Kuo A."/>
            <person name="Mondo S."/>
            <person name="Pangilinan J."/>
            <person name="Riley R."/>
            <person name="Labutti K."/>
            <person name="Andreopoulos B."/>
            <person name="Lipzen A."/>
            <person name="Chen C."/>
            <person name="Yanf M."/>
            <person name="Daum C."/>
            <person name="Ng V."/>
            <person name="Clum A."/>
            <person name="Ohm R."/>
            <person name="Martin F."/>
            <person name="Silar P."/>
            <person name="Natvig D."/>
            <person name="Lalanne C."/>
            <person name="Gautier V."/>
            <person name="Ament-Velasquez S.L."/>
            <person name="Kruys A."/>
            <person name="Hutchinson M.I."/>
            <person name="Powell A.J."/>
            <person name="Barry K."/>
            <person name="Miller A.N."/>
            <person name="Grigoriev I.V."/>
            <person name="Debuchy R."/>
            <person name="Gladieux P."/>
            <person name="Thoren M.H."/>
            <person name="Johannesson H."/>
        </authorList>
    </citation>
    <scope>NUCLEOTIDE SEQUENCE</scope>
    <source>
        <strain evidence="1">CBS 990.96</strain>
    </source>
</reference>
<protein>
    <recommendedName>
        <fullName evidence="3">BTB domain-containing protein</fullName>
    </recommendedName>
</protein>
<keyword evidence="2" id="KW-1185">Reference proteome</keyword>
<proteinExistence type="predicted"/>
<evidence type="ECO:0008006" key="3">
    <source>
        <dbReference type="Google" id="ProtNLM"/>
    </source>
</evidence>
<sequence length="270" mass="31668">MSKRFRVDSRALKRGFHMNKVFQEMLSENFKIVSLPDEDPDAFLILLNIMHGRVCQVPVDLDLDSTEQVLMLADQYQAINLVEPWLNACENDSAEFTIQKLHVAWLAKDKSSYTRIGYEILAKSFDQIIDGRPELVVRTRYDDPAQPRMLSELLDGILPPEIIERIIEERKSLNHMLLDYWSRALLKLEFTQDKVHYRWSDKVKAEQCEDDLIDCLNRGLQQYKSPDPSCGRWYVDKELLPLAWGLRDIVRRSPDSTWACDCRNKLEFFL</sequence>
<organism evidence="1 2">
    <name type="scientific">Podospora fimiseda</name>
    <dbReference type="NCBI Taxonomy" id="252190"/>
    <lineage>
        <taxon>Eukaryota</taxon>
        <taxon>Fungi</taxon>
        <taxon>Dikarya</taxon>
        <taxon>Ascomycota</taxon>
        <taxon>Pezizomycotina</taxon>
        <taxon>Sordariomycetes</taxon>
        <taxon>Sordariomycetidae</taxon>
        <taxon>Sordariales</taxon>
        <taxon>Podosporaceae</taxon>
        <taxon>Podospora</taxon>
    </lineage>
</organism>
<dbReference type="AlphaFoldDB" id="A0AAN7BJB8"/>
<accession>A0AAN7BJB8</accession>
<evidence type="ECO:0000313" key="1">
    <source>
        <dbReference type="EMBL" id="KAK4224368.1"/>
    </source>
</evidence>
<dbReference type="InterPro" id="IPR011333">
    <property type="entry name" value="SKP1/BTB/POZ_sf"/>
</dbReference>
<evidence type="ECO:0000313" key="2">
    <source>
        <dbReference type="Proteomes" id="UP001301958"/>
    </source>
</evidence>
<dbReference type="EMBL" id="MU865395">
    <property type="protein sequence ID" value="KAK4224368.1"/>
    <property type="molecule type" value="Genomic_DNA"/>
</dbReference>
<dbReference type="SUPFAM" id="SSF54695">
    <property type="entry name" value="POZ domain"/>
    <property type="match status" value="1"/>
</dbReference>